<feature type="non-terminal residue" evidence="3">
    <location>
        <position position="190"/>
    </location>
</feature>
<dbReference type="PANTHER" id="PTHR12854:SF7">
    <property type="entry name" value="ATAXIN-2 HOMOLOG"/>
    <property type="match status" value="1"/>
</dbReference>
<organism evidence="3">
    <name type="scientific">Homalodisca liturata</name>
    <dbReference type="NCBI Taxonomy" id="320908"/>
    <lineage>
        <taxon>Eukaryota</taxon>
        <taxon>Metazoa</taxon>
        <taxon>Ecdysozoa</taxon>
        <taxon>Arthropoda</taxon>
        <taxon>Hexapoda</taxon>
        <taxon>Insecta</taxon>
        <taxon>Pterygota</taxon>
        <taxon>Neoptera</taxon>
        <taxon>Paraneoptera</taxon>
        <taxon>Hemiptera</taxon>
        <taxon>Auchenorrhyncha</taxon>
        <taxon>Membracoidea</taxon>
        <taxon>Cicadellidae</taxon>
        <taxon>Cicadellinae</taxon>
        <taxon>Proconiini</taxon>
        <taxon>Homalodisca</taxon>
    </lineage>
</organism>
<dbReference type="AlphaFoldDB" id="A0A1B6JS66"/>
<accession>A0A1B6JS66</accession>
<dbReference type="InterPro" id="IPR009604">
    <property type="entry name" value="LsmAD_domain"/>
</dbReference>
<dbReference type="InterPro" id="IPR045117">
    <property type="entry name" value="ATXN2-like"/>
</dbReference>
<proteinExistence type="predicted"/>
<sequence>VKIKELGDVQGSFLKATKDSIYIKNALMSRASTTKISLLKIDRRYIVSVDRISAPAFDSFTDSELAAALRTAPRYADAIKEVQAARAAQRSGTPPGQADKSAKQADADKGSQGSRAAADKRAPKRGKKGEWDQFEANSKLFGVAPVFDMSEYAAPIDTNSSTYRRDLEKSARIASEIMSQKTDDAHRHKL</sequence>
<gene>
    <name evidence="3" type="ORF">g.56389</name>
</gene>
<dbReference type="EMBL" id="GECU01005628">
    <property type="protein sequence ID" value="JAT02079.1"/>
    <property type="molecule type" value="Transcribed_RNA"/>
</dbReference>
<reference evidence="3" key="1">
    <citation type="submission" date="2015-11" db="EMBL/GenBank/DDBJ databases">
        <title>De novo transcriptome assembly of four potential Pierce s Disease insect vectors from Arizona vineyards.</title>
        <authorList>
            <person name="Tassone E.E."/>
        </authorList>
    </citation>
    <scope>NUCLEOTIDE SEQUENCE</scope>
</reference>
<dbReference type="GO" id="GO:0034063">
    <property type="term" value="P:stress granule assembly"/>
    <property type="evidence" value="ECO:0007669"/>
    <property type="project" value="TreeGrafter"/>
</dbReference>
<dbReference type="Pfam" id="PF06741">
    <property type="entry name" value="LsmAD"/>
    <property type="match status" value="1"/>
</dbReference>
<name>A0A1B6JS66_9HEMI</name>
<feature type="region of interest" description="Disordered" evidence="1">
    <location>
        <begin position="86"/>
        <end position="131"/>
    </location>
</feature>
<evidence type="ECO:0000256" key="1">
    <source>
        <dbReference type="SAM" id="MobiDB-lite"/>
    </source>
</evidence>
<feature type="domain" description="LsmAD" evidence="2">
    <location>
        <begin position="141"/>
        <end position="188"/>
    </location>
</feature>
<dbReference type="PANTHER" id="PTHR12854">
    <property type="entry name" value="ATAXIN 2-RELATED"/>
    <property type="match status" value="1"/>
</dbReference>
<dbReference type="GO" id="GO:0010494">
    <property type="term" value="C:cytoplasmic stress granule"/>
    <property type="evidence" value="ECO:0007669"/>
    <property type="project" value="TreeGrafter"/>
</dbReference>
<feature type="non-terminal residue" evidence="3">
    <location>
        <position position="1"/>
    </location>
</feature>
<dbReference type="GO" id="GO:0003729">
    <property type="term" value="F:mRNA binding"/>
    <property type="evidence" value="ECO:0007669"/>
    <property type="project" value="TreeGrafter"/>
</dbReference>
<feature type="compositionally biased region" description="Basic and acidic residues" evidence="1">
    <location>
        <begin position="100"/>
        <end position="109"/>
    </location>
</feature>
<evidence type="ECO:0000313" key="3">
    <source>
        <dbReference type="EMBL" id="JAT02079.1"/>
    </source>
</evidence>
<evidence type="ECO:0000259" key="2">
    <source>
        <dbReference type="Pfam" id="PF06741"/>
    </source>
</evidence>
<protein>
    <recommendedName>
        <fullName evidence="2">LsmAD domain-containing protein</fullName>
    </recommendedName>
</protein>